<gene>
    <name evidence="1" type="ORF">GB996_00105</name>
</gene>
<dbReference type="PANTHER" id="PTHR16128:SF5">
    <property type="entry name" value="FAD_NAD(P)-BINDING OXIDOREDUCTASE FAMILY PROTEIN"/>
    <property type="match status" value="1"/>
</dbReference>
<dbReference type="OrthoDB" id="5792777at2"/>
<dbReference type="Pfam" id="PF13450">
    <property type="entry name" value="NAD_binding_8"/>
    <property type="match status" value="1"/>
</dbReference>
<evidence type="ECO:0000313" key="1">
    <source>
        <dbReference type="EMBL" id="MUG31195.1"/>
    </source>
</evidence>
<reference evidence="1 2" key="1">
    <citation type="journal article" date="2019" name="PLoS ONE">
        <title>Pup mortality in New Zealand sea lions (Phocarctos hookeri) at Enderby Island, Auckland Islands, 2013-18.</title>
        <authorList>
            <person name="Michael S.A."/>
            <person name="Hayman D.T.S."/>
            <person name="Gray R."/>
            <person name="Zhang J."/>
            <person name="Rogers L."/>
            <person name="Roe W.D."/>
        </authorList>
    </citation>
    <scope>NUCLEOTIDE SEQUENCE [LARGE SCALE GENOMIC DNA]</scope>
    <source>
        <strain evidence="1 2">SM868</strain>
    </source>
</reference>
<dbReference type="EMBL" id="WFKQ01000001">
    <property type="protein sequence ID" value="MUG31195.1"/>
    <property type="molecule type" value="Genomic_DNA"/>
</dbReference>
<dbReference type="SUPFAM" id="SSF51905">
    <property type="entry name" value="FAD/NAD(P)-binding domain"/>
    <property type="match status" value="1"/>
</dbReference>
<proteinExistence type="predicted"/>
<protein>
    <submittedName>
        <fullName evidence="1">NAD(P)-binding protein</fullName>
    </submittedName>
</protein>
<keyword evidence="2" id="KW-1185">Reference proteome</keyword>
<sequence>MTANTFNTETARSPLVCDAQTQPDQKESVTRIAIIGAGLTGLMSAQLLEQAFLRQGRAVAIELFEKSAGVGRLATRYKKPPSGGDRLWQFDFGAQFFTAKSEAFQQYLQPWINRKTIEPWQAKVAQVAIVDEGLPHNPVSHIEPAKVWADSQPRYIATPKMTHFGRELAKALTHTAIKYKTRVAPLSSQSIIQTAPTATHSAHTDTLAGDYKTLLCDEQGTVLGSYDWVICTAPQAQAVELFADTDFAHLQAIQLPQMLACYSLMLGWNQGQVLPQVLQDKDSDILQVSDKHAVIETVFAEHHKPGREQLLPSITLHASNNWAQANVDQDIEQVKALMYQAARQILSWDEDSAPEYVDCHRWRYAATQQPCVSDYIAYGDTKKQWIVTGDWCDEGRIESCFKAASAVVKLITH</sequence>
<organism evidence="1 2">
    <name type="scientific">Psychrobacter sanguinis</name>
    <dbReference type="NCBI Taxonomy" id="861445"/>
    <lineage>
        <taxon>Bacteria</taxon>
        <taxon>Pseudomonadati</taxon>
        <taxon>Pseudomonadota</taxon>
        <taxon>Gammaproteobacteria</taxon>
        <taxon>Moraxellales</taxon>
        <taxon>Moraxellaceae</taxon>
        <taxon>Psychrobacter</taxon>
    </lineage>
</organism>
<accession>A0A844LWV1</accession>
<dbReference type="Gene3D" id="3.50.50.60">
    <property type="entry name" value="FAD/NAD(P)-binding domain"/>
    <property type="match status" value="1"/>
</dbReference>
<dbReference type="RefSeq" id="WP_155586516.1">
    <property type="nucleotide sequence ID" value="NZ_WFKQ01000001.1"/>
</dbReference>
<comment type="caution">
    <text evidence="1">The sequence shown here is derived from an EMBL/GenBank/DDBJ whole genome shotgun (WGS) entry which is preliminary data.</text>
</comment>
<dbReference type="Proteomes" id="UP000442109">
    <property type="component" value="Unassembled WGS sequence"/>
</dbReference>
<dbReference type="AlphaFoldDB" id="A0A844LWV1"/>
<name>A0A844LWV1_9GAMM</name>
<dbReference type="InterPro" id="IPR036188">
    <property type="entry name" value="FAD/NAD-bd_sf"/>
</dbReference>
<dbReference type="Gene3D" id="3.90.660.10">
    <property type="match status" value="1"/>
</dbReference>
<dbReference type="PANTHER" id="PTHR16128">
    <property type="entry name" value="FAD/NAD(P)-BINDING OXIDOREDUCTASE FAMILY PROTEIN"/>
    <property type="match status" value="1"/>
</dbReference>
<evidence type="ECO:0000313" key="2">
    <source>
        <dbReference type="Proteomes" id="UP000442109"/>
    </source>
</evidence>